<evidence type="ECO:0000256" key="11">
    <source>
        <dbReference type="ARBA" id="ARBA00023136"/>
    </source>
</evidence>
<dbReference type="EC" id="3.5.1.89" evidence="4"/>
<accession>A0A3M7GP37</accession>
<keyword evidence="9" id="KW-0653">Protein transport</keyword>
<dbReference type="GO" id="GO:0005789">
    <property type="term" value="C:endoplasmic reticulum membrane"/>
    <property type="evidence" value="ECO:0007669"/>
    <property type="project" value="UniProtKB-SubCell"/>
</dbReference>
<evidence type="ECO:0000313" key="15">
    <source>
        <dbReference type="Proteomes" id="UP000280598"/>
    </source>
</evidence>
<reference evidence="14 15" key="1">
    <citation type="journal article" date="2018" name="BMC Genomics">
        <title>Genomic evidence for intraspecific hybridization in a clonal and extremely halotolerant yeast.</title>
        <authorList>
            <person name="Gostincar C."/>
            <person name="Stajich J.E."/>
            <person name="Zupancic J."/>
            <person name="Zalar P."/>
            <person name="Gunde-Cimerman N."/>
        </authorList>
    </citation>
    <scope>NUCLEOTIDE SEQUENCE [LARGE SCALE GENOMIC DNA]</scope>
    <source>
        <strain evidence="14 15">EXF-562</strain>
    </source>
</reference>
<comment type="similarity">
    <text evidence="3">Belongs to the CHS7 family.</text>
</comment>
<evidence type="ECO:0000256" key="7">
    <source>
        <dbReference type="ARBA" id="ARBA00022692"/>
    </source>
</evidence>
<feature type="transmembrane region" description="Helical" evidence="13">
    <location>
        <begin position="114"/>
        <end position="140"/>
    </location>
</feature>
<evidence type="ECO:0000256" key="2">
    <source>
        <dbReference type="ARBA" id="ARBA00006066"/>
    </source>
</evidence>
<feature type="transmembrane region" description="Helical" evidence="13">
    <location>
        <begin position="218"/>
        <end position="240"/>
    </location>
</feature>
<evidence type="ECO:0000256" key="6">
    <source>
        <dbReference type="ARBA" id="ARBA00022448"/>
    </source>
</evidence>
<keyword evidence="7 13" id="KW-0812">Transmembrane</keyword>
<dbReference type="Gene3D" id="3.40.50.10320">
    <property type="entry name" value="LmbE-like"/>
    <property type="match status" value="1"/>
</dbReference>
<evidence type="ECO:0000256" key="5">
    <source>
        <dbReference type="ARBA" id="ARBA00018354"/>
    </source>
</evidence>
<feature type="transmembrane region" description="Helical" evidence="13">
    <location>
        <begin position="85"/>
        <end position="102"/>
    </location>
</feature>
<dbReference type="GO" id="GO:0051082">
    <property type="term" value="F:unfolded protein binding"/>
    <property type="evidence" value="ECO:0007669"/>
    <property type="project" value="TreeGrafter"/>
</dbReference>
<proteinExistence type="inferred from homology"/>
<feature type="transmembrane region" description="Helical" evidence="13">
    <location>
        <begin position="252"/>
        <end position="273"/>
    </location>
</feature>
<keyword evidence="11 13" id="KW-0472">Membrane</keyword>
<dbReference type="GO" id="GO:0071555">
    <property type="term" value="P:cell wall organization"/>
    <property type="evidence" value="ECO:0007669"/>
    <property type="project" value="UniProtKB-KW"/>
</dbReference>
<dbReference type="VEuPathDB" id="FungiDB:BTJ68_12070"/>
<dbReference type="AlphaFoldDB" id="A0A3M7GP37"/>
<dbReference type="PANTHER" id="PTHR35329">
    <property type="entry name" value="CHITIN SYNTHASE EXPORT CHAPERONE"/>
    <property type="match status" value="1"/>
</dbReference>
<dbReference type="InterPro" id="IPR022057">
    <property type="entry name" value="Chs7"/>
</dbReference>
<keyword evidence="8" id="KW-0256">Endoplasmic reticulum</keyword>
<evidence type="ECO:0000256" key="13">
    <source>
        <dbReference type="SAM" id="Phobius"/>
    </source>
</evidence>
<gene>
    <name evidence="14" type="ORF">D0860_07210</name>
</gene>
<evidence type="ECO:0000256" key="10">
    <source>
        <dbReference type="ARBA" id="ARBA00022989"/>
    </source>
</evidence>
<dbReference type="EMBL" id="QWIS01000186">
    <property type="protein sequence ID" value="RMZ02442.1"/>
    <property type="molecule type" value="Genomic_DNA"/>
</dbReference>
<dbReference type="Pfam" id="PF12271">
    <property type="entry name" value="Chs7"/>
    <property type="match status" value="1"/>
</dbReference>
<comment type="subcellular location">
    <subcellularLocation>
        <location evidence="1">Endoplasmic reticulum membrane</location>
        <topology evidence="1">Multi-pass membrane protein</topology>
    </subcellularLocation>
</comment>
<feature type="transmembrane region" description="Helical" evidence="13">
    <location>
        <begin position="152"/>
        <end position="173"/>
    </location>
</feature>
<keyword evidence="6" id="KW-0813">Transport</keyword>
<dbReference type="SUPFAM" id="SSF102588">
    <property type="entry name" value="LmbE-like"/>
    <property type="match status" value="1"/>
</dbReference>
<keyword evidence="12" id="KW-0961">Cell wall biogenesis/degradation</keyword>
<evidence type="ECO:0000256" key="9">
    <source>
        <dbReference type="ARBA" id="ARBA00022927"/>
    </source>
</evidence>
<dbReference type="VEuPathDB" id="FungiDB:BTJ68_14765"/>
<dbReference type="GO" id="GO:0006457">
    <property type="term" value="P:protein folding"/>
    <property type="evidence" value="ECO:0007669"/>
    <property type="project" value="TreeGrafter"/>
</dbReference>
<dbReference type="GO" id="GO:0000225">
    <property type="term" value="F:N-acetylglucosaminylphosphatidylinositol deacetylase activity"/>
    <property type="evidence" value="ECO:0007669"/>
    <property type="project" value="UniProtKB-EC"/>
</dbReference>
<evidence type="ECO:0000256" key="12">
    <source>
        <dbReference type="ARBA" id="ARBA00023316"/>
    </source>
</evidence>
<evidence type="ECO:0000256" key="4">
    <source>
        <dbReference type="ARBA" id="ARBA00012176"/>
    </source>
</evidence>
<organism evidence="14 15">
    <name type="scientific">Hortaea werneckii</name>
    <name type="common">Black yeast</name>
    <name type="synonym">Cladosporium werneckii</name>
    <dbReference type="NCBI Taxonomy" id="91943"/>
    <lineage>
        <taxon>Eukaryota</taxon>
        <taxon>Fungi</taxon>
        <taxon>Dikarya</taxon>
        <taxon>Ascomycota</taxon>
        <taxon>Pezizomycotina</taxon>
        <taxon>Dothideomycetes</taxon>
        <taxon>Dothideomycetidae</taxon>
        <taxon>Mycosphaerellales</taxon>
        <taxon>Teratosphaeriaceae</taxon>
        <taxon>Hortaea</taxon>
    </lineage>
</organism>
<evidence type="ECO:0000256" key="3">
    <source>
        <dbReference type="ARBA" id="ARBA00009274"/>
    </source>
</evidence>
<comment type="caution">
    <text evidence="14">The sequence shown here is derived from an EMBL/GenBank/DDBJ whole genome shotgun (WGS) entry which is preliminary data.</text>
</comment>
<name>A0A3M7GP37_HORWE</name>
<sequence>MGGFGDFSSICSEAPLPLCPLVGDINPITGTHYTQANCYARTVEVANTIIFEGAAGFAHIIALIMTVIMIIHVRSKFTAVGRKEIATFFYLYGLLTICSLLIDCGVVPPASGAYAYFVAVQLGLVSATCICLMINGFVGFQLYEDGTTLSIWLLRVCSLAMFIISFAVSLLTFKGWAGLSPDNTIGLFVVVYVFSAIFIFVYIVMLVLLVLGTLQERWPLLHIIFGVLALVFSQVILYAFSEIICDNVAHYFDALFLSTLLNLLAVMLVYKFWDAITQEDLEFSVGQRQNNWEVKALLPEEDRRETMYMDSDYATSTYLNQPAQRGSLGIMPESVGSYLGSEVRRSRFERQAVTSAFGSAPPDRSLTRICLLLNTAIRYPTAIEHSVTVKPWKIPKPRRVGTAERQKMNWLTAAQVPVLILVLWLFTAYMSQSFPTLQGKRIVFLIAHPDDEAMFFAPVLQWLSKPELGNQVLILCLSSGDADGLGHLRKDELAKSAVLLGVRTSEHVVVVEDEKLPDSMETKWDPKLIASILTRYFAPKMMSTPSTMAPLANIDAIITFDMGGVSGHPNHISLFHGASLFLRNLMHRHAGWESPVKLYTLTSVNMVRKYSSILDSIMTIITCIWRTKERSEFPTPLLVVSGPGGVRKAQRAMTTAHESQMRWFRWGWIGLSRYMVVNDLKREKVR</sequence>
<evidence type="ECO:0000256" key="1">
    <source>
        <dbReference type="ARBA" id="ARBA00004477"/>
    </source>
</evidence>
<dbReference type="Proteomes" id="UP000280598">
    <property type="component" value="Unassembled WGS sequence"/>
</dbReference>
<evidence type="ECO:0000256" key="8">
    <source>
        <dbReference type="ARBA" id="ARBA00022824"/>
    </source>
</evidence>
<feature type="transmembrane region" description="Helical" evidence="13">
    <location>
        <begin position="185"/>
        <end position="211"/>
    </location>
</feature>
<dbReference type="GO" id="GO:0015031">
    <property type="term" value="P:protein transport"/>
    <property type="evidence" value="ECO:0007669"/>
    <property type="project" value="UniProtKB-KW"/>
</dbReference>
<comment type="similarity">
    <text evidence="2">Belongs to the PIGL family.</text>
</comment>
<dbReference type="InterPro" id="IPR003737">
    <property type="entry name" value="GlcNAc_PI_deacetylase-related"/>
</dbReference>
<evidence type="ECO:0000313" key="14">
    <source>
        <dbReference type="EMBL" id="RMZ02442.1"/>
    </source>
</evidence>
<dbReference type="InterPro" id="IPR024078">
    <property type="entry name" value="LmbE-like_dom_sf"/>
</dbReference>
<feature type="transmembrane region" description="Helical" evidence="13">
    <location>
        <begin position="49"/>
        <end position="73"/>
    </location>
</feature>
<dbReference type="Pfam" id="PF02585">
    <property type="entry name" value="PIG-L"/>
    <property type="match status" value="1"/>
</dbReference>
<protein>
    <recommendedName>
        <fullName evidence="5">Chitin synthase export chaperone</fullName>
        <ecNumber evidence="4">3.5.1.89</ecNumber>
    </recommendedName>
</protein>
<keyword evidence="10 13" id="KW-1133">Transmembrane helix</keyword>
<feature type="transmembrane region" description="Helical" evidence="13">
    <location>
        <begin position="408"/>
        <end position="430"/>
    </location>
</feature>
<dbReference type="PANTHER" id="PTHR35329:SF2">
    <property type="entry name" value="CHITIN SYNTHASE EXPORT CHAPERONE"/>
    <property type="match status" value="1"/>
</dbReference>